<keyword evidence="2" id="KW-0012">Acyltransferase</keyword>
<evidence type="ECO:0000313" key="2">
    <source>
        <dbReference type="EMBL" id="MFC7288639.1"/>
    </source>
</evidence>
<dbReference type="GO" id="GO:0016746">
    <property type="term" value="F:acyltransferase activity"/>
    <property type="evidence" value="ECO:0007669"/>
    <property type="project" value="UniProtKB-KW"/>
</dbReference>
<sequence length="159" mass="17198">MSDINLIQINVHGKPQGKVGTLNDIARQVCAATTRLYADAGFVAPWCGYLAQKNGKLVGACAFKAAPADDAVEIGYLTFPGFEGQGVATAMVRQLLQIARAEQPQLKLVAHTANEENASNAILKKLGFRFVGAFEHPEDGQMWTWQLTNDQVVLGKQNV</sequence>
<dbReference type="InterPro" id="IPR016181">
    <property type="entry name" value="Acyl_CoA_acyltransferase"/>
</dbReference>
<evidence type="ECO:0000259" key="1">
    <source>
        <dbReference type="PROSITE" id="PS51186"/>
    </source>
</evidence>
<keyword evidence="2" id="KW-0808">Transferase</keyword>
<protein>
    <submittedName>
        <fullName evidence="2">GNAT family N-acetyltransferase</fullName>
        <ecNumber evidence="2">2.3.-.-</ecNumber>
    </submittedName>
</protein>
<dbReference type="RefSeq" id="WP_382272021.1">
    <property type="nucleotide sequence ID" value="NZ_JBHTBU010000002.1"/>
</dbReference>
<dbReference type="InterPro" id="IPR051531">
    <property type="entry name" value="N-acetyltransferase"/>
</dbReference>
<accession>A0ABW2ICD8</accession>
<feature type="domain" description="N-acetyltransferase" evidence="1">
    <location>
        <begin position="9"/>
        <end position="150"/>
    </location>
</feature>
<dbReference type="Proteomes" id="UP001596542">
    <property type="component" value="Unassembled WGS sequence"/>
</dbReference>
<dbReference type="EC" id="2.3.-.-" evidence="2"/>
<dbReference type="Gene3D" id="3.40.630.30">
    <property type="match status" value="1"/>
</dbReference>
<reference evidence="3" key="1">
    <citation type="journal article" date="2019" name="Int. J. Syst. Evol. Microbiol.">
        <title>The Global Catalogue of Microorganisms (GCM) 10K type strain sequencing project: providing services to taxonomists for standard genome sequencing and annotation.</title>
        <authorList>
            <consortium name="The Broad Institute Genomics Platform"/>
            <consortium name="The Broad Institute Genome Sequencing Center for Infectious Disease"/>
            <person name="Wu L."/>
            <person name="Ma J."/>
        </authorList>
    </citation>
    <scope>NUCLEOTIDE SEQUENCE [LARGE SCALE GENOMIC DNA]</scope>
    <source>
        <strain evidence="3">KACC 12508</strain>
    </source>
</reference>
<dbReference type="SUPFAM" id="SSF55729">
    <property type="entry name" value="Acyl-CoA N-acyltransferases (Nat)"/>
    <property type="match status" value="1"/>
</dbReference>
<proteinExistence type="predicted"/>
<dbReference type="EMBL" id="JBHTBU010000002">
    <property type="protein sequence ID" value="MFC7288639.1"/>
    <property type="molecule type" value="Genomic_DNA"/>
</dbReference>
<gene>
    <name evidence="2" type="ORF">ACFQPC_11375</name>
</gene>
<organism evidence="2 3">
    <name type="scientific">Herminiimonas glaciei</name>
    <dbReference type="NCBI Taxonomy" id="523788"/>
    <lineage>
        <taxon>Bacteria</taxon>
        <taxon>Pseudomonadati</taxon>
        <taxon>Pseudomonadota</taxon>
        <taxon>Betaproteobacteria</taxon>
        <taxon>Burkholderiales</taxon>
        <taxon>Oxalobacteraceae</taxon>
        <taxon>Herminiimonas</taxon>
    </lineage>
</organism>
<dbReference type="PANTHER" id="PTHR43792">
    <property type="entry name" value="GNAT FAMILY, PUTATIVE (AFU_ORTHOLOGUE AFUA_3G00765)-RELATED-RELATED"/>
    <property type="match status" value="1"/>
</dbReference>
<evidence type="ECO:0000313" key="3">
    <source>
        <dbReference type="Proteomes" id="UP001596542"/>
    </source>
</evidence>
<name>A0ABW2ICD8_9BURK</name>
<dbReference type="InterPro" id="IPR000182">
    <property type="entry name" value="GNAT_dom"/>
</dbReference>
<dbReference type="Pfam" id="PF13302">
    <property type="entry name" value="Acetyltransf_3"/>
    <property type="match status" value="1"/>
</dbReference>
<comment type="caution">
    <text evidence="2">The sequence shown here is derived from an EMBL/GenBank/DDBJ whole genome shotgun (WGS) entry which is preliminary data.</text>
</comment>
<dbReference type="CDD" id="cd04301">
    <property type="entry name" value="NAT_SF"/>
    <property type="match status" value="1"/>
</dbReference>
<keyword evidence="3" id="KW-1185">Reference proteome</keyword>
<dbReference type="PROSITE" id="PS51186">
    <property type="entry name" value="GNAT"/>
    <property type="match status" value="1"/>
</dbReference>